<proteinExistence type="predicted"/>
<accession>A0ABQ3V8M6</accession>
<dbReference type="Proteomes" id="UP000635565">
    <property type="component" value="Unassembled WGS sequence"/>
</dbReference>
<evidence type="ECO:0000256" key="1">
    <source>
        <dbReference type="SAM" id="MobiDB-lite"/>
    </source>
</evidence>
<evidence type="ECO:0000313" key="3">
    <source>
        <dbReference type="Proteomes" id="UP000635565"/>
    </source>
</evidence>
<comment type="caution">
    <text evidence="2">The sequence shown here is derived from an EMBL/GenBank/DDBJ whole genome shotgun (WGS) entry which is preliminary data.</text>
</comment>
<keyword evidence="3" id="KW-1185">Reference proteome</keyword>
<protein>
    <submittedName>
        <fullName evidence="2">Uncharacterized protein</fullName>
    </submittedName>
</protein>
<feature type="region of interest" description="Disordered" evidence="1">
    <location>
        <begin position="167"/>
        <end position="191"/>
    </location>
</feature>
<evidence type="ECO:0000313" key="2">
    <source>
        <dbReference type="EMBL" id="GHO82319.1"/>
    </source>
</evidence>
<gene>
    <name evidence="2" type="ORF">KSZ_03250</name>
</gene>
<organism evidence="2 3">
    <name type="scientific">Dictyobacter formicarum</name>
    <dbReference type="NCBI Taxonomy" id="2778368"/>
    <lineage>
        <taxon>Bacteria</taxon>
        <taxon>Bacillati</taxon>
        <taxon>Chloroflexota</taxon>
        <taxon>Ktedonobacteria</taxon>
        <taxon>Ktedonobacterales</taxon>
        <taxon>Dictyobacteraceae</taxon>
        <taxon>Dictyobacter</taxon>
    </lineage>
</organism>
<name>A0ABQ3V8M6_9CHLR</name>
<sequence>MPRLGAGRHVLLLDTYTRSLQCLQMWCWCERCKGRLLSQYTRGLLWIYLLGDGKQLQMEIKATQKSLEPTKDAQLFVFREQTDVFPFYLQRRPVANRFPFLLLVYLATSAMVECVYGDPVLLDGWKAFAPRLSFGLVALSRLPDGVRGDGFCTHNQEEPVDECETFDFRMDEDHGNQSDQESDDEAWKQRQ</sequence>
<reference evidence="2 3" key="1">
    <citation type="journal article" date="2021" name="Int. J. Syst. Evol. Microbiol.">
        <title>Reticulibacter mediterranei gen. nov., sp. nov., within the new family Reticulibacteraceae fam. nov., and Ktedonospora formicarum gen. nov., sp. nov., Ktedonobacter robiniae sp. nov., Dictyobacter formicarum sp. nov. and Dictyobacter arantiisoli sp. nov., belonging to the class Ktedonobacteria.</title>
        <authorList>
            <person name="Yabe S."/>
            <person name="Zheng Y."/>
            <person name="Wang C.M."/>
            <person name="Sakai Y."/>
            <person name="Abe K."/>
            <person name="Yokota A."/>
            <person name="Donadio S."/>
            <person name="Cavaletti L."/>
            <person name="Monciardini P."/>
        </authorList>
    </citation>
    <scope>NUCLEOTIDE SEQUENCE [LARGE SCALE GENOMIC DNA]</scope>
    <source>
        <strain evidence="2 3">SOSP1-9</strain>
    </source>
</reference>
<dbReference type="EMBL" id="BNJJ01000001">
    <property type="protein sequence ID" value="GHO82319.1"/>
    <property type="molecule type" value="Genomic_DNA"/>
</dbReference>
<feature type="compositionally biased region" description="Basic and acidic residues" evidence="1">
    <location>
        <begin position="167"/>
        <end position="176"/>
    </location>
</feature>